<proteinExistence type="predicted"/>
<protein>
    <submittedName>
        <fullName evidence="1">Uncharacterized protein</fullName>
    </submittedName>
</protein>
<organism evidence="1 2">
    <name type="scientific">Ixodes persulcatus</name>
    <name type="common">Taiga tick</name>
    <dbReference type="NCBI Taxonomy" id="34615"/>
    <lineage>
        <taxon>Eukaryota</taxon>
        <taxon>Metazoa</taxon>
        <taxon>Ecdysozoa</taxon>
        <taxon>Arthropoda</taxon>
        <taxon>Chelicerata</taxon>
        <taxon>Arachnida</taxon>
        <taxon>Acari</taxon>
        <taxon>Parasitiformes</taxon>
        <taxon>Ixodida</taxon>
        <taxon>Ixodoidea</taxon>
        <taxon>Ixodidae</taxon>
        <taxon>Ixodinae</taxon>
        <taxon>Ixodes</taxon>
    </lineage>
</organism>
<keyword evidence="2" id="KW-1185">Reference proteome</keyword>
<name>A0AC60PK23_IXOPE</name>
<evidence type="ECO:0000313" key="1">
    <source>
        <dbReference type="EMBL" id="KAG0420833.1"/>
    </source>
</evidence>
<gene>
    <name evidence="1" type="ORF">HPB47_003257</name>
</gene>
<accession>A0AC60PK23</accession>
<comment type="caution">
    <text evidence="1">The sequence shown here is derived from an EMBL/GenBank/DDBJ whole genome shotgun (WGS) entry which is preliminary data.</text>
</comment>
<dbReference type="EMBL" id="JABSTQ010010469">
    <property type="protein sequence ID" value="KAG0420833.1"/>
    <property type="molecule type" value="Genomic_DNA"/>
</dbReference>
<sequence length="134" mass="14948">MCKIIRNHNDEKNGLVEEFRKRYIGDNPPGKPTNYGGVDNEVLDADISEFEVAETQRGLKTKCAPGSDGVTKKILRNLSDEAITGITKYMNQCWRQGKLPRHSKTAKMVRIPQPGRSLSSTLCAQSLSRPTWAS</sequence>
<dbReference type="Proteomes" id="UP000805193">
    <property type="component" value="Unassembled WGS sequence"/>
</dbReference>
<evidence type="ECO:0000313" key="2">
    <source>
        <dbReference type="Proteomes" id="UP000805193"/>
    </source>
</evidence>
<reference evidence="1 2" key="1">
    <citation type="journal article" date="2020" name="Cell">
        <title>Large-Scale Comparative Analyses of Tick Genomes Elucidate Their Genetic Diversity and Vector Capacities.</title>
        <authorList>
            <consortium name="Tick Genome and Microbiome Consortium (TIGMIC)"/>
            <person name="Jia N."/>
            <person name="Wang J."/>
            <person name="Shi W."/>
            <person name="Du L."/>
            <person name="Sun Y."/>
            <person name="Zhan W."/>
            <person name="Jiang J.F."/>
            <person name="Wang Q."/>
            <person name="Zhang B."/>
            <person name="Ji P."/>
            <person name="Bell-Sakyi L."/>
            <person name="Cui X.M."/>
            <person name="Yuan T.T."/>
            <person name="Jiang B.G."/>
            <person name="Yang W.F."/>
            <person name="Lam T.T."/>
            <person name="Chang Q.C."/>
            <person name="Ding S.J."/>
            <person name="Wang X.J."/>
            <person name="Zhu J.G."/>
            <person name="Ruan X.D."/>
            <person name="Zhao L."/>
            <person name="Wei J.T."/>
            <person name="Ye R.Z."/>
            <person name="Que T.C."/>
            <person name="Du C.H."/>
            <person name="Zhou Y.H."/>
            <person name="Cheng J.X."/>
            <person name="Dai P.F."/>
            <person name="Guo W.B."/>
            <person name="Han X.H."/>
            <person name="Huang E.J."/>
            <person name="Li L.F."/>
            <person name="Wei W."/>
            <person name="Gao Y.C."/>
            <person name="Liu J.Z."/>
            <person name="Shao H.Z."/>
            <person name="Wang X."/>
            <person name="Wang C.C."/>
            <person name="Yang T.C."/>
            <person name="Huo Q.B."/>
            <person name="Li W."/>
            <person name="Chen H.Y."/>
            <person name="Chen S.E."/>
            <person name="Zhou L.G."/>
            <person name="Ni X.B."/>
            <person name="Tian J.H."/>
            <person name="Sheng Y."/>
            <person name="Liu T."/>
            <person name="Pan Y.S."/>
            <person name="Xia L.Y."/>
            <person name="Li J."/>
            <person name="Zhao F."/>
            <person name="Cao W.C."/>
        </authorList>
    </citation>
    <scope>NUCLEOTIDE SEQUENCE [LARGE SCALE GENOMIC DNA]</scope>
    <source>
        <strain evidence="1">Iper-2018</strain>
    </source>
</reference>